<name>A0ACC5VTS4_9GAMM</name>
<sequence length="66" mass="7240">MIDARLHHDPAKAPGLIEAAVMVTGSQRELADRLGVTSKYLQHLKSGFKKNMSYTLQVALESLTSD</sequence>
<gene>
    <name evidence="1" type="ORF">HW452_05230</name>
</gene>
<protein>
    <submittedName>
        <fullName evidence="1">Uncharacterized protein</fullName>
    </submittedName>
</protein>
<evidence type="ECO:0000313" key="2">
    <source>
        <dbReference type="Proteomes" id="UP001319846"/>
    </source>
</evidence>
<evidence type="ECO:0000313" key="1">
    <source>
        <dbReference type="EMBL" id="MBZ5486924.1"/>
    </source>
</evidence>
<dbReference type="EMBL" id="JABYQT010000002">
    <property type="protein sequence ID" value="MBZ5486924.1"/>
    <property type="molecule type" value="Genomic_DNA"/>
</dbReference>
<dbReference type="Proteomes" id="UP001319846">
    <property type="component" value="Unassembled WGS sequence"/>
</dbReference>
<proteinExistence type="predicted"/>
<organism evidence="1 2">
    <name type="scientific">Vreelandella aquamarina</name>
    <dbReference type="NCBI Taxonomy" id="77097"/>
    <lineage>
        <taxon>Bacteria</taxon>
        <taxon>Pseudomonadati</taxon>
        <taxon>Pseudomonadota</taxon>
        <taxon>Gammaproteobacteria</taxon>
        <taxon>Oceanospirillales</taxon>
        <taxon>Halomonadaceae</taxon>
        <taxon>Vreelandella</taxon>
    </lineage>
</organism>
<reference evidence="1" key="1">
    <citation type="submission" date="2020-06" db="EMBL/GenBank/DDBJ databases">
        <title>Whole Genome Sequence of Halomonas aquamarina MB598.</title>
        <authorList>
            <person name="Pervaiz M."/>
            <person name="Fariq A."/>
            <person name="Yasmin A."/>
            <person name="Welch M."/>
        </authorList>
    </citation>
    <scope>NUCLEOTIDE SEQUENCE</scope>
    <source>
        <strain evidence="1">MB598</strain>
    </source>
</reference>
<accession>A0ACC5VTS4</accession>
<comment type="caution">
    <text evidence="1">The sequence shown here is derived from an EMBL/GenBank/DDBJ whole genome shotgun (WGS) entry which is preliminary data.</text>
</comment>
<keyword evidence="2" id="KW-1185">Reference proteome</keyword>